<keyword evidence="5 6" id="KW-0949">S-adenosyl-L-methionine</keyword>
<evidence type="ECO:0000256" key="2">
    <source>
        <dbReference type="ARBA" id="ARBA00022552"/>
    </source>
</evidence>
<keyword evidence="3 6" id="KW-0489">Methyltransferase</keyword>
<dbReference type="RefSeq" id="WP_076530260.1">
    <property type="nucleotide sequence ID" value="NZ_CANNEL010000002.1"/>
</dbReference>
<evidence type="ECO:0000256" key="5">
    <source>
        <dbReference type="ARBA" id="ARBA00022691"/>
    </source>
</evidence>
<dbReference type="InterPro" id="IPR003682">
    <property type="entry name" value="rRNA_ssu_MeTfrase_G"/>
</dbReference>
<evidence type="ECO:0000313" key="7">
    <source>
        <dbReference type="EMBL" id="SIR87376.1"/>
    </source>
</evidence>
<keyword evidence="2 6" id="KW-0698">rRNA processing</keyword>
<dbReference type="AlphaFoldDB" id="A0A1N7EH18"/>
<feature type="binding site" evidence="6">
    <location>
        <begin position="118"/>
        <end position="119"/>
    </location>
    <ligand>
        <name>S-adenosyl-L-methionine</name>
        <dbReference type="ChEBI" id="CHEBI:59789"/>
    </ligand>
</feature>
<dbReference type="EC" id="2.1.1.170" evidence="6"/>
<comment type="function">
    <text evidence="6">Specifically methylates the N7 position of guanine in position 527 of 16S rRNA.</text>
</comment>
<dbReference type="PANTHER" id="PTHR31760">
    <property type="entry name" value="S-ADENOSYL-L-METHIONINE-DEPENDENT METHYLTRANSFERASES SUPERFAMILY PROTEIN"/>
    <property type="match status" value="1"/>
</dbReference>
<sequence length="199" mass="21761">MTADLDVSRETMDRLRAFEQIVKKWTPKINLVSRDSAYDIWGRHIADSVQLFEAVSPDRHTWVDLGSGGGFPGVVVAILAHGSDTEVTMVESDGRKCAFLRAALRETGVDATVLNQRIEQVEPQNADVVSARALADLTTLLGYAERHLTQGGTAVFAKGAMWPQEVEAARSQWNFDLEAVKSKLVPEAAILKISGVSRV</sequence>
<name>A0A1N7EH18_9RHOB</name>
<keyword evidence="4 6" id="KW-0808">Transferase</keyword>
<dbReference type="EMBL" id="FTNV01000001">
    <property type="protein sequence ID" value="SIR87376.1"/>
    <property type="molecule type" value="Genomic_DNA"/>
</dbReference>
<dbReference type="STRING" id="573024.SAMN05216208_1895"/>
<comment type="subcellular location">
    <subcellularLocation>
        <location evidence="6">Cytoplasm</location>
    </subcellularLocation>
</comment>
<feature type="binding site" evidence="6">
    <location>
        <position position="132"/>
    </location>
    <ligand>
        <name>S-adenosyl-L-methionine</name>
        <dbReference type="ChEBI" id="CHEBI:59789"/>
    </ligand>
</feature>
<feature type="binding site" evidence="6">
    <location>
        <position position="66"/>
    </location>
    <ligand>
        <name>S-adenosyl-L-methionine</name>
        <dbReference type="ChEBI" id="CHEBI:59789"/>
    </ligand>
</feature>
<evidence type="ECO:0000256" key="1">
    <source>
        <dbReference type="ARBA" id="ARBA00022490"/>
    </source>
</evidence>
<keyword evidence="1 6" id="KW-0963">Cytoplasm</keyword>
<evidence type="ECO:0000256" key="6">
    <source>
        <dbReference type="HAMAP-Rule" id="MF_00074"/>
    </source>
</evidence>
<dbReference type="GO" id="GO:0070043">
    <property type="term" value="F:rRNA (guanine-N7-)-methyltransferase activity"/>
    <property type="evidence" value="ECO:0007669"/>
    <property type="project" value="UniProtKB-UniRule"/>
</dbReference>
<dbReference type="PANTHER" id="PTHR31760:SF0">
    <property type="entry name" value="S-ADENOSYL-L-METHIONINE-DEPENDENT METHYLTRANSFERASES SUPERFAMILY PROTEIN"/>
    <property type="match status" value="1"/>
</dbReference>
<dbReference type="Pfam" id="PF02527">
    <property type="entry name" value="GidB"/>
    <property type="match status" value="1"/>
</dbReference>
<proteinExistence type="inferred from homology"/>
<feature type="binding site" evidence="6">
    <location>
        <position position="71"/>
    </location>
    <ligand>
        <name>S-adenosyl-L-methionine</name>
        <dbReference type="ChEBI" id="CHEBI:59789"/>
    </ligand>
</feature>
<evidence type="ECO:0000256" key="3">
    <source>
        <dbReference type="ARBA" id="ARBA00022603"/>
    </source>
</evidence>
<keyword evidence="8" id="KW-1185">Reference proteome</keyword>
<dbReference type="Proteomes" id="UP000186019">
    <property type="component" value="Unassembled WGS sequence"/>
</dbReference>
<comment type="catalytic activity">
    <reaction evidence="6">
        <text>guanosine(527) in 16S rRNA + S-adenosyl-L-methionine = N(7)-methylguanosine(527) in 16S rRNA + S-adenosyl-L-homocysteine</text>
        <dbReference type="Rhea" id="RHEA:42732"/>
        <dbReference type="Rhea" id="RHEA-COMP:10209"/>
        <dbReference type="Rhea" id="RHEA-COMP:10210"/>
        <dbReference type="ChEBI" id="CHEBI:57856"/>
        <dbReference type="ChEBI" id="CHEBI:59789"/>
        <dbReference type="ChEBI" id="CHEBI:74269"/>
        <dbReference type="ChEBI" id="CHEBI:74480"/>
        <dbReference type="EC" id="2.1.1.170"/>
    </reaction>
</comment>
<evidence type="ECO:0000256" key="4">
    <source>
        <dbReference type="ARBA" id="ARBA00022679"/>
    </source>
</evidence>
<dbReference type="NCBIfam" id="TIGR00138">
    <property type="entry name" value="rsmG_gidB"/>
    <property type="match status" value="1"/>
</dbReference>
<comment type="caution">
    <text evidence="6">Lacks conserved residue(s) required for the propagation of feature annotation.</text>
</comment>
<evidence type="ECO:0000313" key="8">
    <source>
        <dbReference type="Proteomes" id="UP000186019"/>
    </source>
</evidence>
<comment type="similarity">
    <text evidence="6">Belongs to the methyltransferase superfamily. RNA methyltransferase RsmG family.</text>
</comment>
<protein>
    <recommendedName>
        <fullName evidence="6">Ribosomal RNA small subunit methyltransferase G</fullName>
        <ecNumber evidence="6">2.1.1.170</ecNumber>
    </recommendedName>
    <alternativeName>
        <fullName evidence="6">16S rRNA 7-methylguanosine methyltransferase</fullName>
        <shortName evidence="6">16S rRNA m7G methyltransferase</shortName>
    </alternativeName>
</protein>
<reference evidence="8" key="1">
    <citation type="submission" date="2017-01" db="EMBL/GenBank/DDBJ databases">
        <authorList>
            <person name="Varghese N."/>
            <person name="Submissions S."/>
        </authorList>
    </citation>
    <scope>NUCLEOTIDE SEQUENCE [LARGE SCALE GENOMIC DNA]</scope>
    <source>
        <strain evidence="8">DSM 29590</strain>
    </source>
</reference>
<organism evidence="7 8">
    <name type="scientific">Roseovarius nanhaiticus</name>
    <dbReference type="NCBI Taxonomy" id="573024"/>
    <lineage>
        <taxon>Bacteria</taxon>
        <taxon>Pseudomonadati</taxon>
        <taxon>Pseudomonadota</taxon>
        <taxon>Alphaproteobacteria</taxon>
        <taxon>Rhodobacterales</taxon>
        <taxon>Roseobacteraceae</taxon>
        <taxon>Roseovarius</taxon>
    </lineage>
</organism>
<dbReference type="Gene3D" id="3.40.50.150">
    <property type="entry name" value="Vaccinia Virus protein VP39"/>
    <property type="match status" value="1"/>
</dbReference>
<dbReference type="InterPro" id="IPR029063">
    <property type="entry name" value="SAM-dependent_MTases_sf"/>
</dbReference>
<dbReference type="GO" id="GO:0005829">
    <property type="term" value="C:cytosol"/>
    <property type="evidence" value="ECO:0007669"/>
    <property type="project" value="TreeGrafter"/>
</dbReference>
<dbReference type="SUPFAM" id="SSF53335">
    <property type="entry name" value="S-adenosyl-L-methionine-dependent methyltransferases"/>
    <property type="match status" value="1"/>
</dbReference>
<accession>A0A1N7EH18</accession>
<dbReference type="OrthoDB" id="9808773at2"/>
<dbReference type="HAMAP" id="MF_00074">
    <property type="entry name" value="16SrRNA_methyltr_G"/>
    <property type="match status" value="1"/>
</dbReference>
<dbReference type="PIRSF" id="PIRSF003078">
    <property type="entry name" value="GidB"/>
    <property type="match status" value="1"/>
</dbReference>
<gene>
    <name evidence="6" type="primary">rsmG</name>
    <name evidence="7" type="ORF">SAMN05421666_0239</name>
</gene>